<dbReference type="AlphaFoldDB" id="A0A0F9JZT8"/>
<sequence>MKSDNAASAKIEAASFDGLDVTHYWDEKKELGGMLAKMLHLTSTAWDVYLFFSKGIKWDGGAIPEPSFWMHQLPGLLGADRSLILNTTQLVEKLCGLLDRKCDPEYADLGFHLHMSALSDIAGKSSCHTMEDLHDTFKKQGGPC</sequence>
<reference evidence="1" key="1">
    <citation type="journal article" date="2015" name="Nature">
        <title>Complex archaea that bridge the gap between prokaryotes and eukaryotes.</title>
        <authorList>
            <person name="Spang A."/>
            <person name="Saw J.H."/>
            <person name="Jorgensen S.L."/>
            <person name="Zaremba-Niedzwiedzka K."/>
            <person name="Martijn J."/>
            <person name="Lind A.E."/>
            <person name="van Eijk R."/>
            <person name="Schleper C."/>
            <person name="Guy L."/>
            <person name="Ettema T.J."/>
        </authorList>
    </citation>
    <scope>NUCLEOTIDE SEQUENCE</scope>
</reference>
<accession>A0A0F9JZT8</accession>
<gene>
    <name evidence="1" type="ORF">LCGC14_1696250</name>
</gene>
<proteinExistence type="predicted"/>
<dbReference type="EMBL" id="LAZR01014912">
    <property type="protein sequence ID" value="KKM15418.1"/>
    <property type="molecule type" value="Genomic_DNA"/>
</dbReference>
<organism evidence="1">
    <name type="scientific">marine sediment metagenome</name>
    <dbReference type="NCBI Taxonomy" id="412755"/>
    <lineage>
        <taxon>unclassified sequences</taxon>
        <taxon>metagenomes</taxon>
        <taxon>ecological metagenomes</taxon>
    </lineage>
</organism>
<name>A0A0F9JZT8_9ZZZZ</name>
<comment type="caution">
    <text evidence="1">The sequence shown here is derived from an EMBL/GenBank/DDBJ whole genome shotgun (WGS) entry which is preliminary data.</text>
</comment>
<evidence type="ECO:0000313" key="1">
    <source>
        <dbReference type="EMBL" id="KKM15418.1"/>
    </source>
</evidence>
<protein>
    <submittedName>
        <fullName evidence="1">Uncharacterized protein</fullName>
    </submittedName>
</protein>